<sequence>MRYKMMNNMLQGFYNKQHSKMRGLYIDGLMDYNWDTKLVIIRIDHSWVLKFMARATILALVIVSLPWINTIIGYLSSRYESNYAYQVDHKMVYNPIKLEFLPMIFQDLANERLIRMGDRSLLVSNGNEEEIYNSQVVKDYNPNLISFSDSTQQNLVPNETFDFVLAYGYPQLSNFIERALKVGGILVVPLSDNPLVDEFPHPSNYKIVYVRKFDSTIVAMKKIKNASINSSTRRLLETNTEMVSGSSFGNRKVFDKEHLTSLSQSAQRESELVRSDDFTSAKKAALKKLEDVLLEPPRAASGKSSRYLKKTHFLPDLMGVSLESYPRRVFIDVGLQEKNEKSSDNYHSTWFTKHYPTRNTKFEMFKIETMNEESSGKEIPLSTINMSDWLQKNVKENEYVVMKAEADVVEEMVNNKSVKLIDELFLECKHQGIKKSHKKNRRAYWECLSLYGLLRDEGVAVHQWWG</sequence>
<proteinExistence type="predicted"/>
<keyword evidence="1" id="KW-1133">Transmembrane helix</keyword>
<evidence type="ECO:0000313" key="4">
    <source>
        <dbReference type="Proteomes" id="UP000824120"/>
    </source>
</evidence>
<keyword evidence="1" id="KW-0812">Transmembrane</keyword>
<protein>
    <recommendedName>
        <fullName evidence="2">DUF7870 domain-containing protein</fullName>
    </recommendedName>
</protein>
<keyword evidence="1" id="KW-0472">Membrane</keyword>
<gene>
    <name evidence="3" type="ORF">H5410_063125</name>
</gene>
<dbReference type="EMBL" id="JACXVP010000012">
    <property type="protein sequence ID" value="KAG5573359.1"/>
    <property type="molecule type" value="Genomic_DNA"/>
</dbReference>
<evidence type="ECO:0000256" key="1">
    <source>
        <dbReference type="SAM" id="Phobius"/>
    </source>
</evidence>
<comment type="caution">
    <text evidence="3">The sequence shown here is derived from an EMBL/GenBank/DDBJ whole genome shotgun (WGS) entry which is preliminary data.</text>
</comment>
<organism evidence="3 4">
    <name type="scientific">Solanum commersonii</name>
    <name type="common">Commerson's wild potato</name>
    <name type="synonym">Commerson's nightshade</name>
    <dbReference type="NCBI Taxonomy" id="4109"/>
    <lineage>
        <taxon>Eukaryota</taxon>
        <taxon>Viridiplantae</taxon>
        <taxon>Streptophyta</taxon>
        <taxon>Embryophyta</taxon>
        <taxon>Tracheophyta</taxon>
        <taxon>Spermatophyta</taxon>
        <taxon>Magnoliopsida</taxon>
        <taxon>eudicotyledons</taxon>
        <taxon>Gunneridae</taxon>
        <taxon>Pentapetalae</taxon>
        <taxon>asterids</taxon>
        <taxon>lamiids</taxon>
        <taxon>Solanales</taxon>
        <taxon>Solanaceae</taxon>
        <taxon>Solanoideae</taxon>
        <taxon>Solaneae</taxon>
        <taxon>Solanum</taxon>
    </lineage>
</organism>
<dbReference type="Pfam" id="PF25276">
    <property type="entry name" value="DUF7870"/>
    <property type="match status" value="1"/>
</dbReference>
<reference evidence="3 4" key="1">
    <citation type="submission" date="2020-09" db="EMBL/GenBank/DDBJ databases">
        <title>De no assembly of potato wild relative species, Solanum commersonii.</title>
        <authorList>
            <person name="Cho K."/>
        </authorList>
    </citation>
    <scope>NUCLEOTIDE SEQUENCE [LARGE SCALE GENOMIC DNA]</scope>
    <source>
        <strain evidence="3">LZ3.2</strain>
        <tissue evidence="3">Leaf</tissue>
    </source>
</reference>
<accession>A0A9J5WDG2</accession>
<feature type="transmembrane region" description="Helical" evidence="1">
    <location>
        <begin position="47"/>
        <end position="68"/>
    </location>
</feature>
<dbReference type="InterPro" id="IPR057192">
    <property type="entry name" value="DUF7870"/>
</dbReference>
<dbReference type="PANTHER" id="PTHR33597:SF13">
    <property type="entry name" value="METHYLTRANSFERASE TYPE 11 DOMAIN-CONTAINING PROTEIN"/>
    <property type="match status" value="1"/>
</dbReference>
<dbReference type="Proteomes" id="UP000824120">
    <property type="component" value="Chromosome 12"/>
</dbReference>
<evidence type="ECO:0000259" key="2">
    <source>
        <dbReference type="Pfam" id="PF25276"/>
    </source>
</evidence>
<keyword evidence="4" id="KW-1185">Reference proteome</keyword>
<dbReference type="OrthoDB" id="1919622at2759"/>
<feature type="domain" description="DUF7870" evidence="2">
    <location>
        <begin position="286"/>
        <end position="465"/>
    </location>
</feature>
<dbReference type="AlphaFoldDB" id="A0A9J5WDG2"/>
<dbReference type="PANTHER" id="PTHR33597">
    <property type="entry name" value="OS02G0760400 PROTEIN"/>
    <property type="match status" value="1"/>
</dbReference>
<evidence type="ECO:0000313" key="3">
    <source>
        <dbReference type="EMBL" id="KAG5573359.1"/>
    </source>
</evidence>
<name>A0A9J5WDG2_SOLCO</name>